<dbReference type="InterPro" id="IPR016162">
    <property type="entry name" value="Ald_DH_N"/>
</dbReference>
<comment type="caution">
    <text evidence="7">The sequence shown here is derived from an EMBL/GenBank/DDBJ whole genome shotgun (WGS) entry which is preliminary data.</text>
</comment>
<evidence type="ECO:0000256" key="4">
    <source>
        <dbReference type="PROSITE-ProRule" id="PRU10007"/>
    </source>
</evidence>
<protein>
    <submittedName>
        <fullName evidence="7">Succinate-semialdehyde dehydrogenase/glutarate-semialdehyde dehydrogenase</fullName>
        <ecNumber evidence="7">1.2.1.16</ecNumber>
        <ecNumber evidence="7">1.2.1.20</ecNumber>
        <ecNumber evidence="7">1.2.1.79</ecNumber>
    </submittedName>
</protein>
<sequence length="457" mass="50355">MSKYESVNPYTNEVFKTYDNATDEQIEQALKTTHELYLNWRNQDISERAKLLAKVADSFEANRQEMAKIMTLEMGKLLSESLEEVDLCISICRYYAEKGPEMLKPQPIESSLGKAYYLKQATGVVMACEPWNFPLYQIIRVFAPNFIVGNPIILKHAHNVPGSAALAEKIISEAGTPKGSLINLFLSYDQINQVIADTRVQGVALTGSERGGRSVAEAAGKNLKKSTMELGGNDPFIVLDDADAKTLKDVLSDARTYNAGQVCTSSKRIIVVESRYDEVLEDLKEIFSNLKPGDPLKDDTTLAPLNSQKAKEKLAKQVDQALAGGAKVYYQYPEIDNKAAFFRPIILTDINKDNPIFDDELFGPVAEVYKVKDEAEAIKLANDSSYGLGSSVISSNPDRAARVASQIETGMTVINGRWITAAELPFGGVQKSGYGRELSELGIMAFVNEHLVIDVSK</sequence>
<dbReference type="EC" id="1.2.1.79" evidence="7"/>
<dbReference type="PANTHER" id="PTHR43217">
    <property type="entry name" value="SUCCINATE SEMIALDEHYDE DEHYDROGENASE [NAD(P)+] SAD"/>
    <property type="match status" value="1"/>
</dbReference>
<evidence type="ECO:0000256" key="2">
    <source>
        <dbReference type="ARBA" id="ARBA00022857"/>
    </source>
</evidence>
<dbReference type="InterPro" id="IPR044148">
    <property type="entry name" value="ALDH_GabD1-like"/>
</dbReference>
<dbReference type="Proteomes" id="UP001519292">
    <property type="component" value="Unassembled WGS sequence"/>
</dbReference>
<comment type="similarity">
    <text evidence="1 5">Belongs to the aldehyde dehydrogenase family.</text>
</comment>
<dbReference type="GO" id="GO:0036243">
    <property type="term" value="F:succinate-semialdehyde dehydrogenase (NADP+) activity"/>
    <property type="evidence" value="ECO:0007669"/>
    <property type="project" value="UniProtKB-EC"/>
</dbReference>
<keyword evidence="3 5" id="KW-0560">Oxidoreductase</keyword>
<dbReference type="Pfam" id="PF00171">
    <property type="entry name" value="Aldedh"/>
    <property type="match status" value="1"/>
</dbReference>
<dbReference type="PROSITE" id="PS00687">
    <property type="entry name" value="ALDEHYDE_DEHYDR_GLU"/>
    <property type="match status" value="1"/>
</dbReference>
<proteinExistence type="inferred from homology"/>
<feature type="domain" description="Aldehyde dehydrogenase" evidence="6">
    <location>
        <begin position="3"/>
        <end position="448"/>
    </location>
</feature>
<evidence type="ECO:0000259" key="6">
    <source>
        <dbReference type="Pfam" id="PF00171"/>
    </source>
</evidence>
<dbReference type="InterPro" id="IPR016161">
    <property type="entry name" value="Ald_DH/histidinol_DH"/>
</dbReference>
<gene>
    <name evidence="7" type="ORF">J2Z60_001220</name>
</gene>
<dbReference type="GO" id="GO:0102810">
    <property type="term" value="F:glutarate-semialdehyde dehydrogenase (NADP+) activity"/>
    <property type="evidence" value="ECO:0007669"/>
    <property type="project" value="UniProtKB-EC"/>
</dbReference>
<evidence type="ECO:0000313" key="8">
    <source>
        <dbReference type="Proteomes" id="UP001519292"/>
    </source>
</evidence>
<evidence type="ECO:0000313" key="7">
    <source>
        <dbReference type="EMBL" id="MBP2058043.1"/>
    </source>
</evidence>
<organism evidence="7 8">
    <name type="scientific">Lactobacillus colini</name>
    <dbReference type="NCBI Taxonomy" id="1819254"/>
    <lineage>
        <taxon>Bacteria</taxon>
        <taxon>Bacillati</taxon>
        <taxon>Bacillota</taxon>
        <taxon>Bacilli</taxon>
        <taxon>Lactobacillales</taxon>
        <taxon>Lactobacillaceae</taxon>
        <taxon>Lactobacillus</taxon>
    </lineage>
</organism>
<dbReference type="Gene3D" id="3.40.309.10">
    <property type="entry name" value="Aldehyde Dehydrogenase, Chain A, domain 2"/>
    <property type="match status" value="1"/>
</dbReference>
<dbReference type="EMBL" id="JAGGLU010000006">
    <property type="protein sequence ID" value="MBP2058043.1"/>
    <property type="molecule type" value="Genomic_DNA"/>
</dbReference>
<dbReference type="RefSeq" id="WP_209686785.1">
    <property type="nucleotide sequence ID" value="NZ_JAGGLU010000006.1"/>
</dbReference>
<evidence type="ECO:0000256" key="5">
    <source>
        <dbReference type="RuleBase" id="RU003345"/>
    </source>
</evidence>
<reference evidence="7 8" key="1">
    <citation type="submission" date="2021-03" db="EMBL/GenBank/DDBJ databases">
        <title>Genomic Encyclopedia of Type Strains, Phase IV (KMG-IV): sequencing the most valuable type-strain genomes for metagenomic binning, comparative biology and taxonomic classification.</title>
        <authorList>
            <person name="Goeker M."/>
        </authorList>
    </citation>
    <scope>NUCLEOTIDE SEQUENCE [LARGE SCALE GENOMIC DNA]</scope>
    <source>
        <strain evidence="7 8">DSM 101872</strain>
    </source>
</reference>
<keyword evidence="2" id="KW-0521">NADP</keyword>
<dbReference type="InterPro" id="IPR047110">
    <property type="entry name" value="GABD/Sad-like"/>
</dbReference>
<dbReference type="SUPFAM" id="SSF53720">
    <property type="entry name" value="ALDH-like"/>
    <property type="match status" value="1"/>
</dbReference>
<dbReference type="EC" id="1.2.1.20" evidence="7"/>
<dbReference type="InterPro" id="IPR029510">
    <property type="entry name" value="Ald_DH_CS_GLU"/>
</dbReference>
<feature type="active site" evidence="4">
    <location>
        <position position="229"/>
    </location>
</feature>
<keyword evidence="8" id="KW-1185">Reference proteome</keyword>
<name>A0ABS4MED0_9LACO</name>
<dbReference type="InterPro" id="IPR016163">
    <property type="entry name" value="Ald_DH_C"/>
</dbReference>
<dbReference type="Gene3D" id="3.40.605.10">
    <property type="entry name" value="Aldehyde Dehydrogenase, Chain A, domain 1"/>
    <property type="match status" value="1"/>
</dbReference>
<evidence type="ECO:0000256" key="3">
    <source>
        <dbReference type="ARBA" id="ARBA00023002"/>
    </source>
</evidence>
<dbReference type="CDD" id="cd07100">
    <property type="entry name" value="ALDH_SSADH1_GabD1"/>
    <property type="match status" value="1"/>
</dbReference>
<accession>A0ABS4MED0</accession>
<dbReference type="InterPro" id="IPR015590">
    <property type="entry name" value="Aldehyde_DH_dom"/>
</dbReference>
<evidence type="ECO:0000256" key="1">
    <source>
        <dbReference type="ARBA" id="ARBA00009986"/>
    </source>
</evidence>
<dbReference type="PANTHER" id="PTHR43217:SF2">
    <property type="entry name" value="SUCCINATE-SEMIALDEHYDE DEHYDROGENASE [NADP(+)]"/>
    <property type="match status" value="1"/>
</dbReference>
<dbReference type="EC" id="1.2.1.16" evidence="7"/>